<sequence length="286" mass="30941">MSDWDAALLGVRISSNMSENPSHNLTNCQSSGCESTPPSVVSLAIEASGRVGRIAIGRGDQILAVRDLPASRRHNLDLMQTVDEIFTEQGIAKSDLKEVYISTGPGSFTGLRIAITTAKMLAMVLGCKIIEVPTLQVVMNQGVSDDLSEGDCIAACLNLKRDTVYSGIWQQNAEGEMIAVSEPKLRSSDELRDEAGDQLRVVVGEVLPEALKNEDSWTRKQNVKIISGPAALADASHTWLIGRSLSKAGKYIEAKDLQAAYIREPEAVTLWNMNHPPAPGSSRTRK</sequence>
<dbReference type="Proteomes" id="UP000317369">
    <property type="component" value="Chromosome"/>
</dbReference>
<dbReference type="InterPro" id="IPR043129">
    <property type="entry name" value="ATPase_NBD"/>
</dbReference>
<dbReference type="InterPro" id="IPR000905">
    <property type="entry name" value="Gcp-like_dom"/>
</dbReference>
<reference evidence="2 3" key="1">
    <citation type="submission" date="2019-02" db="EMBL/GenBank/DDBJ databases">
        <title>Deep-cultivation of Planctomycetes and their phenomic and genomic characterization uncovers novel biology.</title>
        <authorList>
            <person name="Wiegand S."/>
            <person name="Jogler M."/>
            <person name="Boedeker C."/>
            <person name="Pinto D."/>
            <person name="Vollmers J."/>
            <person name="Rivas-Marin E."/>
            <person name="Kohn T."/>
            <person name="Peeters S.H."/>
            <person name="Heuer A."/>
            <person name="Rast P."/>
            <person name="Oberbeckmann S."/>
            <person name="Bunk B."/>
            <person name="Jeske O."/>
            <person name="Meyerdierks A."/>
            <person name="Storesund J.E."/>
            <person name="Kallscheuer N."/>
            <person name="Luecker S."/>
            <person name="Lage O.M."/>
            <person name="Pohl T."/>
            <person name="Merkel B.J."/>
            <person name="Hornburger P."/>
            <person name="Mueller R.-W."/>
            <person name="Bruemmer F."/>
            <person name="Labrenz M."/>
            <person name="Spormann A.M."/>
            <person name="Op den Camp H."/>
            <person name="Overmann J."/>
            <person name="Amann R."/>
            <person name="Jetten M.S.M."/>
            <person name="Mascher T."/>
            <person name="Medema M.H."/>
            <person name="Devos D.P."/>
            <person name="Kaster A.-K."/>
            <person name="Ovreas L."/>
            <person name="Rohde M."/>
            <person name="Galperin M.Y."/>
            <person name="Jogler C."/>
        </authorList>
    </citation>
    <scope>NUCLEOTIDE SEQUENCE [LARGE SCALE GENOMIC DNA]</scope>
    <source>
        <strain evidence="2 3">KS4</strain>
    </source>
</reference>
<evidence type="ECO:0000313" key="2">
    <source>
        <dbReference type="EMBL" id="QDU32134.1"/>
    </source>
</evidence>
<dbReference type="GO" id="GO:0002949">
    <property type="term" value="P:tRNA threonylcarbamoyladenosine modification"/>
    <property type="evidence" value="ECO:0007669"/>
    <property type="project" value="InterPro"/>
</dbReference>
<dbReference type="OrthoDB" id="9784166at2"/>
<proteinExistence type="predicted"/>
<keyword evidence="3" id="KW-1185">Reference proteome</keyword>
<organism evidence="2 3">
    <name type="scientific">Poriferisphaera corsica</name>
    <dbReference type="NCBI Taxonomy" id="2528020"/>
    <lineage>
        <taxon>Bacteria</taxon>
        <taxon>Pseudomonadati</taxon>
        <taxon>Planctomycetota</taxon>
        <taxon>Phycisphaerae</taxon>
        <taxon>Phycisphaerales</taxon>
        <taxon>Phycisphaeraceae</taxon>
        <taxon>Poriferisphaera</taxon>
    </lineage>
</organism>
<dbReference type="Gene3D" id="3.30.420.40">
    <property type="match status" value="2"/>
</dbReference>
<protein>
    <submittedName>
        <fullName evidence="2">tRNA threonylcarbamoyladenosine biosynthesis protein TsaB</fullName>
    </submittedName>
</protein>
<evidence type="ECO:0000259" key="1">
    <source>
        <dbReference type="Pfam" id="PF00814"/>
    </source>
</evidence>
<dbReference type="Pfam" id="PF00814">
    <property type="entry name" value="TsaD"/>
    <property type="match status" value="1"/>
</dbReference>
<evidence type="ECO:0000313" key="3">
    <source>
        <dbReference type="Proteomes" id="UP000317369"/>
    </source>
</evidence>
<accession>A0A517YPH9</accession>
<feature type="domain" description="Gcp-like" evidence="1">
    <location>
        <begin position="70"/>
        <end position="144"/>
    </location>
</feature>
<dbReference type="NCBIfam" id="TIGR03725">
    <property type="entry name" value="T6A_YeaZ"/>
    <property type="match status" value="1"/>
</dbReference>
<dbReference type="KEGG" id="pcor:KS4_01630"/>
<dbReference type="AlphaFoldDB" id="A0A517YPH9"/>
<gene>
    <name evidence="2" type="primary">tsaB</name>
    <name evidence="2" type="ORF">KS4_01630</name>
</gene>
<dbReference type="SUPFAM" id="SSF53067">
    <property type="entry name" value="Actin-like ATPase domain"/>
    <property type="match status" value="1"/>
</dbReference>
<name>A0A517YPH9_9BACT</name>
<dbReference type="InterPro" id="IPR022496">
    <property type="entry name" value="T6A_TsaB"/>
</dbReference>
<dbReference type="EMBL" id="CP036425">
    <property type="protein sequence ID" value="QDU32134.1"/>
    <property type="molecule type" value="Genomic_DNA"/>
</dbReference>